<feature type="domain" description="Tyrosine specific protein phosphatases" evidence="5">
    <location>
        <begin position="69"/>
        <end position="110"/>
    </location>
</feature>
<accession>A0A6A5W690</accession>
<evidence type="ECO:0000259" key="5">
    <source>
        <dbReference type="PROSITE" id="PS50056"/>
    </source>
</evidence>
<keyword evidence="7" id="KW-1185">Reference proteome</keyword>
<comment type="similarity">
    <text evidence="1">Belongs to the protein-tyrosine phosphatase family. Non-receptor class dual specificity subfamily.</text>
</comment>
<gene>
    <name evidence="6" type="ORF">P154DRAFT_525434</name>
</gene>
<dbReference type="PANTHER" id="PTHR45848:SF4">
    <property type="entry name" value="DUAL SPECIFICITY PROTEIN PHOSPHATASE 12"/>
    <property type="match status" value="1"/>
</dbReference>
<protein>
    <recommendedName>
        <fullName evidence="2">protein-tyrosine-phosphatase</fullName>
        <ecNumber evidence="2">3.1.3.48</ecNumber>
    </recommendedName>
</protein>
<dbReference type="AlphaFoldDB" id="A0A6A5W690"/>
<dbReference type="PROSITE" id="PS00383">
    <property type="entry name" value="TYR_PHOSPHATASE_1"/>
    <property type="match status" value="1"/>
</dbReference>
<dbReference type="Pfam" id="PF00782">
    <property type="entry name" value="DSPc"/>
    <property type="match status" value="1"/>
</dbReference>
<keyword evidence="3" id="KW-0378">Hydrolase</keyword>
<evidence type="ECO:0000256" key="4">
    <source>
        <dbReference type="ARBA" id="ARBA00022912"/>
    </source>
</evidence>
<evidence type="ECO:0000313" key="6">
    <source>
        <dbReference type="EMBL" id="KAF1996588.1"/>
    </source>
</evidence>
<dbReference type="OrthoDB" id="10252009at2759"/>
<evidence type="ECO:0000256" key="1">
    <source>
        <dbReference type="ARBA" id="ARBA00008601"/>
    </source>
</evidence>
<name>A0A6A5W690_9PLEO</name>
<reference evidence="6" key="1">
    <citation type="journal article" date="2020" name="Stud. Mycol.">
        <title>101 Dothideomycetes genomes: a test case for predicting lifestyles and emergence of pathogens.</title>
        <authorList>
            <person name="Haridas S."/>
            <person name="Albert R."/>
            <person name="Binder M."/>
            <person name="Bloem J."/>
            <person name="Labutti K."/>
            <person name="Salamov A."/>
            <person name="Andreopoulos B."/>
            <person name="Baker S."/>
            <person name="Barry K."/>
            <person name="Bills G."/>
            <person name="Bluhm B."/>
            <person name="Cannon C."/>
            <person name="Castanera R."/>
            <person name="Culley D."/>
            <person name="Daum C."/>
            <person name="Ezra D."/>
            <person name="Gonzalez J."/>
            <person name="Henrissat B."/>
            <person name="Kuo A."/>
            <person name="Liang C."/>
            <person name="Lipzen A."/>
            <person name="Lutzoni F."/>
            <person name="Magnuson J."/>
            <person name="Mondo S."/>
            <person name="Nolan M."/>
            <person name="Ohm R."/>
            <person name="Pangilinan J."/>
            <person name="Park H.-J."/>
            <person name="Ramirez L."/>
            <person name="Alfaro M."/>
            <person name="Sun H."/>
            <person name="Tritt A."/>
            <person name="Yoshinaga Y."/>
            <person name="Zwiers L.-H."/>
            <person name="Turgeon B."/>
            <person name="Goodwin S."/>
            <person name="Spatafora J."/>
            <person name="Crous P."/>
            <person name="Grigoriev I."/>
        </authorList>
    </citation>
    <scope>NUCLEOTIDE SEQUENCE</scope>
    <source>
        <strain evidence="6">CBS 123094</strain>
    </source>
</reference>
<dbReference type="EMBL" id="ML977623">
    <property type="protein sequence ID" value="KAF1996588.1"/>
    <property type="molecule type" value="Genomic_DNA"/>
</dbReference>
<dbReference type="GO" id="GO:0008138">
    <property type="term" value="F:protein tyrosine/serine/threonine phosphatase activity"/>
    <property type="evidence" value="ECO:0007669"/>
    <property type="project" value="TreeGrafter"/>
</dbReference>
<dbReference type="InterPro" id="IPR029021">
    <property type="entry name" value="Prot-tyrosine_phosphatase-like"/>
</dbReference>
<dbReference type="SMART" id="SM00195">
    <property type="entry name" value="DSPc"/>
    <property type="match status" value="1"/>
</dbReference>
<dbReference type="PANTHER" id="PTHR45848">
    <property type="entry name" value="DUAL SPECIFICITY PROTEIN PHOSPHATASE 12 FAMILY MEMBER"/>
    <property type="match status" value="1"/>
</dbReference>
<dbReference type="Proteomes" id="UP000799779">
    <property type="component" value="Unassembled WGS sequence"/>
</dbReference>
<dbReference type="InterPro" id="IPR000387">
    <property type="entry name" value="Tyr_Pase_dom"/>
</dbReference>
<dbReference type="PROSITE" id="PS50056">
    <property type="entry name" value="TYR_PHOSPHATASE_2"/>
    <property type="match status" value="1"/>
</dbReference>
<dbReference type="InterPro" id="IPR016130">
    <property type="entry name" value="Tyr_Pase_AS"/>
</dbReference>
<dbReference type="GO" id="GO:0004725">
    <property type="term" value="F:protein tyrosine phosphatase activity"/>
    <property type="evidence" value="ECO:0007669"/>
    <property type="project" value="UniProtKB-EC"/>
</dbReference>
<keyword evidence="4" id="KW-0904">Protein phosphatase</keyword>
<dbReference type="Gene3D" id="3.90.190.10">
    <property type="entry name" value="Protein tyrosine phosphatase superfamily"/>
    <property type="match status" value="1"/>
</dbReference>
<dbReference type="EC" id="3.1.3.48" evidence="2"/>
<dbReference type="SUPFAM" id="SSF52799">
    <property type="entry name" value="(Phosphotyrosine protein) phosphatases II"/>
    <property type="match status" value="1"/>
</dbReference>
<dbReference type="CDD" id="cd14498">
    <property type="entry name" value="DSP"/>
    <property type="match status" value="1"/>
</dbReference>
<organism evidence="6 7">
    <name type="scientific">Amniculicola lignicola CBS 123094</name>
    <dbReference type="NCBI Taxonomy" id="1392246"/>
    <lineage>
        <taxon>Eukaryota</taxon>
        <taxon>Fungi</taxon>
        <taxon>Dikarya</taxon>
        <taxon>Ascomycota</taxon>
        <taxon>Pezizomycotina</taxon>
        <taxon>Dothideomycetes</taxon>
        <taxon>Pleosporomycetidae</taxon>
        <taxon>Pleosporales</taxon>
        <taxon>Amniculicolaceae</taxon>
        <taxon>Amniculicola</taxon>
    </lineage>
</organism>
<dbReference type="InterPro" id="IPR020422">
    <property type="entry name" value="TYR_PHOSPHATASE_DUAL_dom"/>
</dbReference>
<sequence>MEEGRTEIKHLHVDIEDNPMEDLLMCLDGLCNWIASALSANSPEQSTTVLQDNERHKQIINHTDIRINRVLVHCIQGISRSGAIIVACLMRNSSSYDEALDVARQYRSAIAPNSGFAEQLRVWKRLDCSIYTMKTIGGKSHVELKQDYDNWKENRGILLSTREKDTEQKRKVMMMELAVKHLGTSL</sequence>
<evidence type="ECO:0000256" key="3">
    <source>
        <dbReference type="ARBA" id="ARBA00022801"/>
    </source>
</evidence>
<proteinExistence type="inferred from homology"/>
<evidence type="ECO:0000313" key="7">
    <source>
        <dbReference type="Proteomes" id="UP000799779"/>
    </source>
</evidence>
<dbReference type="InterPro" id="IPR000340">
    <property type="entry name" value="Dual-sp_phosphatase_cat-dom"/>
</dbReference>
<evidence type="ECO:0000256" key="2">
    <source>
        <dbReference type="ARBA" id="ARBA00013064"/>
    </source>
</evidence>